<evidence type="ECO:0000256" key="1">
    <source>
        <dbReference type="ARBA" id="ARBA00023125"/>
    </source>
</evidence>
<dbReference type="GO" id="GO:0003677">
    <property type="term" value="F:DNA binding"/>
    <property type="evidence" value="ECO:0007669"/>
    <property type="project" value="UniProtKB-UniRule"/>
</dbReference>
<name>A0A5R8Y4C3_9BACT</name>
<evidence type="ECO:0000256" key="2">
    <source>
        <dbReference type="PROSITE-ProRule" id="PRU00335"/>
    </source>
</evidence>
<dbReference type="InterPro" id="IPR001647">
    <property type="entry name" value="HTH_TetR"/>
</dbReference>
<comment type="caution">
    <text evidence="4">The sequence shown here is derived from an EMBL/GenBank/DDBJ whole genome shotgun (WGS) entry which is preliminary data.</text>
</comment>
<dbReference type="RefSeq" id="WP_138151220.1">
    <property type="nucleotide sequence ID" value="NZ_CBDDKQ010000002.1"/>
</dbReference>
<proteinExistence type="predicted"/>
<dbReference type="Gene3D" id="1.10.357.10">
    <property type="entry name" value="Tetracycline Repressor, domain 2"/>
    <property type="match status" value="1"/>
</dbReference>
<dbReference type="InterPro" id="IPR050624">
    <property type="entry name" value="HTH-type_Tx_Regulator"/>
</dbReference>
<reference evidence="4 5" key="1">
    <citation type="submission" date="2019-05" db="EMBL/GenBank/DDBJ databases">
        <title>Arcobacter sp. nov., isolated from sea sediment.</title>
        <authorList>
            <person name="Kim W."/>
        </authorList>
    </citation>
    <scope>NUCLEOTIDE SEQUENCE [LARGE SCALE GENOMIC DNA]</scope>
    <source>
        <strain evidence="4 5">CAU 1517</strain>
    </source>
</reference>
<evidence type="ECO:0000259" key="3">
    <source>
        <dbReference type="PROSITE" id="PS50977"/>
    </source>
</evidence>
<dbReference type="OrthoDB" id="3249at2"/>
<feature type="DNA-binding region" description="H-T-H motif" evidence="2">
    <location>
        <begin position="25"/>
        <end position="44"/>
    </location>
</feature>
<gene>
    <name evidence="4" type="ORF">FDK22_02030</name>
</gene>
<dbReference type="PROSITE" id="PS50977">
    <property type="entry name" value="HTH_TETR_2"/>
    <property type="match status" value="1"/>
</dbReference>
<dbReference type="PANTHER" id="PTHR43479">
    <property type="entry name" value="ACREF/ENVCD OPERON REPRESSOR-RELATED"/>
    <property type="match status" value="1"/>
</dbReference>
<dbReference type="PRINTS" id="PR00455">
    <property type="entry name" value="HTHTETR"/>
</dbReference>
<dbReference type="AlphaFoldDB" id="A0A5R8Y4C3"/>
<dbReference type="SUPFAM" id="SSF46689">
    <property type="entry name" value="Homeodomain-like"/>
    <property type="match status" value="1"/>
</dbReference>
<protein>
    <submittedName>
        <fullName evidence="4">TetR/AcrR family transcriptional regulator</fullName>
    </submittedName>
</protein>
<feature type="domain" description="HTH tetR-type" evidence="3">
    <location>
        <begin position="2"/>
        <end position="62"/>
    </location>
</feature>
<keyword evidence="5" id="KW-1185">Reference proteome</keyword>
<dbReference type="Proteomes" id="UP000308901">
    <property type="component" value="Unassembled WGS sequence"/>
</dbReference>
<accession>A0A5R8Y4C3</accession>
<dbReference type="InterPro" id="IPR009057">
    <property type="entry name" value="Homeodomain-like_sf"/>
</dbReference>
<sequence>MFNTKEKILQKSLELFNTKGCINTSNRAIAKEVGISIGNFYYYFKNKEEILIELFLRYLEKIFKDVINLNYEKDEIFLLKQFLLDNLEVEIEYRFIHLEMDQLVNNFPTFKKIIQEQLKKEIIMVSSLMEHQIKHGYIIPLSKEEIEFFVSNMWIVACSNFMYWNLLDFDIYEVMKKAALNKFYLIKPYLTQKSLDNENVKDLEKILKAYYENK</sequence>
<evidence type="ECO:0000313" key="4">
    <source>
        <dbReference type="EMBL" id="TLP40818.1"/>
    </source>
</evidence>
<dbReference type="Pfam" id="PF13972">
    <property type="entry name" value="TetR"/>
    <property type="match status" value="1"/>
</dbReference>
<organism evidence="4 5">
    <name type="scientific">Arcobacter arenosus</name>
    <dbReference type="NCBI Taxonomy" id="2576037"/>
    <lineage>
        <taxon>Bacteria</taxon>
        <taxon>Pseudomonadati</taxon>
        <taxon>Campylobacterota</taxon>
        <taxon>Epsilonproteobacteria</taxon>
        <taxon>Campylobacterales</taxon>
        <taxon>Arcobacteraceae</taxon>
        <taxon>Arcobacter</taxon>
    </lineage>
</organism>
<dbReference type="PANTHER" id="PTHR43479:SF11">
    <property type="entry name" value="ACREF_ENVCD OPERON REPRESSOR-RELATED"/>
    <property type="match status" value="1"/>
</dbReference>
<keyword evidence="1 2" id="KW-0238">DNA-binding</keyword>
<dbReference type="Pfam" id="PF00440">
    <property type="entry name" value="TetR_N"/>
    <property type="match status" value="1"/>
</dbReference>
<dbReference type="EMBL" id="VANU01000001">
    <property type="protein sequence ID" value="TLP40818.1"/>
    <property type="molecule type" value="Genomic_DNA"/>
</dbReference>
<evidence type="ECO:0000313" key="5">
    <source>
        <dbReference type="Proteomes" id="UP000308901"/>
    </source>
</evidence>
<dbReference type="InterPro" id="IPR025722">
    <property type="entry name" value="TetR"/>
</dbReference>